<evidence type="ECO:0000259" key="5">
    <source>
        <dbReference type="Pfam" id="PF13229"/>
    </source>
</evidence>
<evidence type="ECO:0000256" key="2">
    <source>
        <dbReference type="ARBA" id="ARBA00022525"/>
    </source>
</evidence>
<feature type="region of interest" description="Disordered" evidence="4">
    <location>
        <begin position="436"/>
        <end position="456"/>
    </location>
</feature>
<name>A0ABY3W694_9MICC</name>
<comment type="subcellular location">
    <subcellularLocation>
        <location evidence="1">Secreted</location>
    </subcellularLocation>
</comment>
<proteinExistence type="predicted"/>
<evidence type="ECO:0000313" key="7">
    <source>
        <dbReference type="Proteomes" id="UP000829069"/>
    </source>
</evidence>
<dbReference type="Proteomes" id="UP000829069">
    <property type="component" value="Chromosome"/>
</dbReference>
<evidence type="ECO:0000256" key="1">
    <source>
        <dbReference type="ARBA" id="ARBA00004613"/>
    </source>
</evidence>
<dbReference type="Gene3D" id="2.160.20.10">
    <property type="entry name" value="Single-stranded right-handed beta-helix, Pectin lyase-like"/>
    <property type="match status" value="1"/>
</dbReference>
<keyword evidence="7" id="KW-1185">Reference proteome</keyword>
<accession>A0ABY3W694</accession>
<dbReference type="SMART" id="SM00710">
    <property type="entry name" value="PbH1"/>
    <property type="match status" value="6"/>
</dbReference>
<evidence type="ECO:0000256" key="3">
    <source>
        <dbReference type="ARBA" id="ARBA00022729"/>
    </source>
</evidence>
<dbReference type="RefSeq" id="WP_241913283.1">
    <property type="nucleotide sequence ID" value="NZ_CP093326.1"/>
</dbReference>
<evidence type="ECO:0000313" key="6">
    <source>
        <dbReference type="EMBL" id="UNK44962.1"/>
    </source>
</evidence>
<evidence type="ECO:0000256" key="4">
    <source>
        <dbReference type="SAM" id="MobiDB-lite"/>
    </source>
</evidence>
<dbReference type="PANTHER" id="PTHR40088:SF2">
    <property type="entry name" value="SECRETED SUGAR HYDROLASE"/>
    <property type="match status" value="1"/>
</dbReference>
<dbReference type="InterPro" id="IPR006626">
    <property type="entry name" value="PbH1"/>
</dbReference>
<feature type="compositionally biased region" description="Basic and acidic residues" evidence="4">
    <location>
        <begin position="436"/>
        <end position="451"/>
    </location>
</feature>
<dbReference type="EMBL" id="CP093326">
    <property type="protein sequence ID" value="UNK44962.1"/>
    <property type="molecule type" value="Genomic_DNA"/>
</dbReference>
<gene>
    <name evidence="6" type="ORF">MNQ99_13500</name>
</gene>
<dbReference type="SUPFAM" id="SSF51126">
    <property type="entry name" value="Pectin lyase-like"/>
    <property type="match status" value="1"/>
</dbReference>
<organism evidence="6 7">
    <name type="scientific">Arthrobacter sulfonylureivorans</name>
    <dbReference type="NCBI Taxonomy" id="2486855"/>
    <lineage>
        <taxon>Bacteria</taxon>
        <taxon>Bacillati</taxon>
        <taxon>Actinomycetota</taxon>
        <taxon>Actinomycetes</taxon>
        <taxon>Micrococcales</taxon>
        <taxon>Micrococcaceae</taxon>
        <taxon>Arthrobacter</taxon>
    </lineage>
</organism>
<dbReference type="PANTHER" id="PTHR40088">
    <property type="entry name" value="PECTATE LYASE (EUROFUNG)"/>
    <property type="match status" value="1"/>
</dbReference>
<sequence length="599" mass="62369">MTDGSTSLRRRPSVKYLAAGAVTALGLLCLPPTLSAPSPADREDPTSVSAASAATAAAAKPLVVSPEGSDDAAGTLAAPLGTVGAAVARAASGQTIVLRAGNYNEFVTIPPGKRLILQSYPGEEVWLDGSVPVTGFARHGSVYVVDGWATEFDASPTYKRGAPDGTSQGWQFVSDKHPMAAHPDQIWINGVPQRQVGSRSEVVAGTFYVDYAGDRLYLGSSPQDRTVRASTLGRALSIQGAGSELHGVGIRRYATSVPQMGAVTVEAPNAVLEDVVITANATTGLFVGAGGASLRNVTLVDNGMLGAAATYADGLQVSGLLAARNNTEHFNTSPVSGGVKVGRSRGIDISDSVFRDNEGPGLWLDESVFEAAIHGNDMLDNSGHGLSLELSAKADVVNNVIAGNSGHGLKVNNTSDVRIWNNTIKAEGRAINIVQDGRRASDPDTPGHDPRQPFPDPAMTWINGPVVIRNNVISIPGSTADCLLCVEDYSGTYSAKELEVTALGDVYHRALPASPDSAVIWAMDSGKPALFARPEDFSSATGQELQHLYLEGSDPLLSSYRPGDIISSRNSTLAQPLPGEIAQLAGQPAGTRSLGAFAR</sequence>
<dbReference type="InterPro" id="IPR011050">
    <property type="entry name" value="Pectin_lyase_fold/virulence"/>
</dbReference>
<dbReference type="InterPro" id="IPR039448">
    <property type="entry name" value="Beta_helix"/>
</dbReference>
<protein>
    <submittedName>
        <fullName evidence="6">Right-handed parallel beta-helix repeat-containing protein</fullName>
    </submittedName>
</protein>
<reference evidence="6 7" key="1">
    <citation type="submission" date="2022-03" db="EMBL/GenBank/DDBJ databases">
        <title>Isotopic signatures of nitrous oxide derived from detoxification processes.</title>
        <authorList>
            <person name="Behrendt U."/>
            <person name="Buchen C."/>
            <person name="Well R."/>
            <person name="Ulrich A."/>
            <person name="Rohe L."/>
            <person name="Kolb S."/>
            <person name="Schloter M."/>
            <person name="Horn M.A."/>
            <person name="Augustin J."/>
        </authorList>
    </citation>
    <scope>NUCLEOTIDE SEQUENCE [LARGE SCALE GENOMIC DNA]</scope>
    <source>
        <strain evidence="6 7">S4-C24</strain>
    </source>
</reference>
<feature type="domain" description="Right handed beta helix" evidence="5">
    <location>
        <begin position="270"/>
        <end position="424"/>
    </location>
</feature>
<dbReference type="InterPro" id="IPR052052">
    <property type="entry name" value="Polysaccharide_Lyase_9"/>
</dbReference>
<keyword evidence="2" id="KW-0964">Secreted</keyword>
<keyword evidence="3" id="KW-0732">Signal</keyword>
<dbReference type="InterPro" id="IPR012334">
    <property type="entry name" value="Pectin_lyas_fold"/>
</dbReference>
<dbReference type="Pfam" id="PF13229">
    <property type="entry name" value="Beta_helix"/>
    <property type="match status" value="1"/>
</dbReference>